<dbReference type="STRING" id="28377.ENSACAP00000001443"/>
<keyword evidence="3" id="KW-1185">Reference proteome</keyword>
<dbReference type="Ensembl" id="ENSACAT00000001478.4">
    <property type="protein sequence ID" value="ENSACAP00000001443.3"/>
    <property type="gene ID" value="ENSACAG00000001528.4"/>
</dbReference>
<feature type="compositionally biased region" description="Low complexity" evidence="1">
    <location>
        <begin position="168"/>
        <end position="192"/>
    </location>
</feature>
<reference evidence="2 3" key="1">
    <citation type="submission" date="2009-12" db="EMBL/GenBank/DDBJ databases">
        <title>The Genome Sequence of Anolis carolinensis (Green Anole Lizard).</title>
        <authorList>
            <consortium name="The Genome Sequencing Platform"/>
            <person name="Di Palma F."/>
            <person name="Alfoldi J."/>
            <person name="Heiman D."/>
            <person name="Young S."/>
            <person name="Grabherr M."/>
            <person name="Johnson J."/>
            <person name="Lander E.S."/>
            <person name="Lindblad-Toh K."/>
        </authorList>
    </citation>
    <scope>NUCLEOTIDE SEQUENCE [LARGE SCALE GENOMIC DNA]</scope>
    <source>
        <strain evidence="2 3">JBL SC #1</strain>
    </source>
</reference>
<dbReference type="eggNOG" id="KOG0842">
    <property type="taxonomic scope" value="Eukaryota"/>
</dbReference>
<proteinExistence type="predicted"/>
<evidence type="ECO:0000313" key="2">
    <source>
        <dbReference type="Ensembl" id="ENSACAP00000001443.3"/>
    </source>
</evidence>
<organism evidence="2 3">
    <name type="scientific">Anolis carolinensis</name>
    <name type="common">Green anole</name>
    <name type="synonym">American chameleon</name>
    <dbReference type="NCBI Taxonomy" id="28377"/>
    <lineage>
        <taxon>Eukaryota</taxon>
        <taxon>Metazoa</taxon>
        <taxon>Chordata</taxon>
        <taxon>Craniata</taxon>
        <taxon>Vertebrata</taxon>
        <taxon>Euteleostomi</taxon>
        <taxon>Lepidosauria</taxon>
        <taxon>Squamata</taxon>
        <taxon>Bifurcata</taxon>
        <taxon>Unidentata</taxon>
        <taxon>Episquamata</taxon>
        <taxon>Toxicofera</taxon>
        <taxon>Iguania</taxon>
        <taxon>Dactyloidae</taxon>
        <taxon>Anolis</taxon>
    </lineage>
</organism>
<evidence type="ECO:0000313" key="3">
    <source>
        <dbReference type="Proteomes" id="UP000001646"/>
    </source>
</evidence>
<dbReference type="GeneTree" id="ENSGT00940000161107"/>
<sequence>MEGSKPGGVPGPRRWAQPGMQQHPMGGHNGTFSVSAAAAAAAAYHMTAAAAAGVHQLPHSAAAAAAAAAAMGGYCNGNMGELPPYQDSMRNGAAAAAGPGWYGANPDPRFSTSPGLRAGAALQAAEVPLGAGAGAPGQHDPPDAHPGQDLVPEPPLQDEAAGQGQGGPAADAAAGGRRLPAAGPAAAVASPGGRAGAGEGRQALPGRLQRALQRGAPGPPAPPPAPPAPAAAAAGGHCHHRGLQRLRPGTASEPPSQQRGAVARLGATRGEQPVLPPEPGLGPLPPELLRLGLRDGHVLLHLAIWQDLVRSRKPDPDPRPFLSPDKHTRKQTHILRGETLLLLSPALTCIFFVCFGVGRAETNKETSHLEKNPPPHHLSGEKPTRGSVKDPRAAWNPAGRLYVQISKQKRPHVGAKGWVFVPLPHALASSPSTHTRTRRTPP</sequence>
<protein>
    <submittedName>
        <fullName evidence="2">Uncharacterized protein</fullName>
    </submittedName>
</protein>
<dbReference type="Proteomes" id="UP000001646">
    <property type="component" value="Chromosome 1"/>
</dbReference>
<dbReference type="Bgee" id="ENSACAG00000001528">
    <property type="expression patterns" value="Expressed in lung and 1 other cell type or tissue"/>
</dbReference>
<feature type="compositionally biased region" description="Gly residues" evidence="1">
    <location>
        <begin position="1"/>
        <end position="10"/>
    </location>
</feature>
<dbReference type="HOGENOM" id="CLU_052416_0_0_1"/>
<dbReference type="AlphaFoldDB" id="G1K9J1"/>
<accession>G1K9J1</accession>
<feature type="region of interest" description="Disordered" evidence="1">
    <location>
        <begin position="365"/>
        <end position="393"/>
    </location>
</feature>
<reference evidence="2" key="2">
    <citation type="submission" date="2025-08" db="UniProtKB">
        <authorList>
            <consortium name="Ensembl"/>
        </authorList>
    </citation>
    <scope>IDENTIFICATION</scope>
</reference>
<name>G1K9J1_ANOCA</name>
<feature type="compositionally biased region" description="Pro residues" evidence="1">
    <location>
        <begin position="217"/>
        <end position="229"/>
    </location>
</feature>
<feature type="region of interest" description="Disordered" evidence="1">
    <location>
        <begin position="1"/>
        <end position="29"/>
    </location>
</feature>
<feature type="region of interest" description="Disordered" evidence="1">
    <location>
        <begin position="130"/>
        <end position="260"/>
    </location>
</feature>
<reference evidence="2" key="3">
    <citation type="submission" date="2025-09" db="UniProtKB">
        <authorList>
            <consortium name="Ensembl"/>
        </authorList>
    </citation>
    <scope>IDENTIFICATION</scope>
</reference>
<dbReference type="InParanoid" id="G1K9J1"/>
<evidence type="ECO:0000256" key="1">
    <source>
        <dbReference type="SAM" id="MobiDB-lite"/>
    </source>
</evidence>
<feature type="compositionally biased region" description="Basic and acidic residues" evidence="1">
    <location>
        <begin position="365"/>
        <end position="392"/>
    </location>
</feature>